<sequence>MIYGMVILALLLLLTGFRLYLYKRQIGELGKQLERLSQGSNQRLTCFLRDRKLLSLCSLLNGFIDAQQQTVLEAEEAKKELKYTMASISHDIRTPLTGASGYVQMAQIARDSQKQKEYLQIVRDKLKDLEQLLEELFLYTRLTGEQIKLDCQPLQLFPLLCQVLAGFYQQFEAQTRTPCLDFPREEMTVLADVLQMKRVLGNLISNSLAHGQGPLYIVQKENQLLFSNQVREPDTIRPEQLFARFYREDTARKGPHAGLGLSIAKELMERMGGTIEGKIEGDVLTFILTFSVPKEIQNSKI</sequence>
<dbReference type="Pfam" id="PF00512">
    <property type="entry name" value="HisKA"/>
    <property type="match status" value="1"/>
</dbReference>
<dbReference type="PANTHER" id="PTHR45528:SF1">
    <property type="entry name" value="SENSOR HISTIDINE KINASE CPXA"/>
    <property type="match status" value="1"/>
</dbReference>
<dbReference type="Gene3D" id="1.10.287.130">
    <property type="match status" value="1"/>
</dbReference>
<protein>
    <recommendedName>
        <fullName evidence="3">histidine kinase</fullName>
        <ecNumber evidence="3">2.7.13.3</ecNumber>
    </recommendedName>
</protein>
<evidence type="ECO:0000256" key="8">
    <source>
        <dbReference type="ARBA" id="ARBA00022741"/>
    </source>
</evidence>
<organism evidence="15 16">
    <name type="scientific">Candidatus Blautia pullicola</name>
    <dbReference type="NCBI Taxonomy" id="2838498"/>
    <lineage>
        <taxon>Bacteria</taxon>
        <taxon>Bacillati</taxon>
        <taxon>Bacillota</taxon>
        <taxon>Clostridia</taxon>
        <taxon>Lachnospirales</taxon>
        <taxon>Lachnospiraceae</taxon>
        <taxon>Blautia</taxon>
    </lineage>
</organism>
<dbReference type="AlphaFoldDB" id="A0A9D2JU39"/>
<evidence type="ECO:0000256" key="1">
    <source>
        <dbReference type="ARBA" id="ARBA00000085"/>
    </source>
</evidence>
<dbReference type="GO" id="GO:0000155">
    <property type="term" value="F:phosphorelay sensor kinase activity"/>
    <property type="evidence" value="ECO:0007669"/>
    <property type="project" value="InterPro"/>
</dbReference>
<dbReference type="Proteomes" id="UP000824056">
    <property type="component" value="Unassembled WGS sequence"/>
</dbReference>
<evidence type="ECO:0000256" key="10">
    <source>
        <dbReference type="ARBA" id="ARBA00022840"/>
    </source>
</evidence>
<dbReference type="CDD" id="cd00082">
    <property type="entry name" value="HisKA"/>
    <property type="match status" value="1"/>
</dbReference>
<evidence type="ECO:0000256" key="6">
    <source>
        <dbReference type="ARBA" id="ARBA00022679"/>
    </source>
</evidence>
<dbReference type="SMART" id="SM00387">
    <property type="entry name" value="HATPase_c"/>
    <property type="match status" value="1"/>
</dbReference>
<keyword evidence="5" id="KW-0597">Phosphoprotein</keyword>
<gene>
    <name evidence="15" type="ORF">H9809_12755</name>
</gene>
<evidence type="ECO:0000256" key="11">
    <source>
        <dbReference type="ARBA" id="ARBA00022989"/>
    </source>
</evidence>
<evidence type="ECO:0000256" key="13">
    <source>
        <dbReference type="ARBA" id="ARBA00023136"/>
    </source>
</evidence>
<dbReference type="InterPro" id="IPR036890">
    <property type="entry name" value="HATPase_C_sf"/>
</dbReference>
<evidence type="ECO:0000313" key="16">
    <source>
        <dbReference type="Proteomes" id="UP000824056"/>
    </source>
</evidence>
<accession>A0A9D2JU39</accession>
<evidence type="ECO:0000256" key="5">
    <source>
        <dbReference type="ARBA" id="ARBA00022553"/>
    </source>
</evidence>
<name>A0A9D2JU39_9FIRM</name>
<comment type="catalytic activity">
    <reaction evidence="1">
        <text>ATP + protein L-histidine = ADP + protein N-phospho-L-histidine.</text>
        <dbReference type="EC" id="2.7.13.3"/>
    </reaction>
</comment>
<comment type="caution">
    <text evidence="15">The sequence shown here is derived from an EMBL/GenBank/DDBJ whole genome shotgun (WGS) entry which is preliminary data.</text>
</comment>
<keyword evidence="11" id="KW-1133">Transmembrane helix</keyword>
<keyword evidence="4" id="KW-1003">Cell membrane</keyword>
<dbReference type="PRINTS" id="PR01780">
    <property type="entry name" value="LANTIREGPROT"/>
</dbReference>
<dbReference type="InterPro" id="IPR036097">
    <property type="entry name" value="HisK_dim/P_sf"/>
</dbReference>
<dbReference type="SUPFAM" id="SSF55874">
    <property type="entry name" value="ATPase domain of HSP90 chaperone/DNA topoisomerase II/histidine kinase"/>
    <property type="match status" value="1"/>
</dbReference>
<keyword evidence="10" id="KW-0067">ATP-binding</keyword>
<dbReference type="SMART" id="SM00388">
    <property type="entry name" value="HisKA"/>
    <property type="match status" value="1"/>
</dbReference>
<dbReference type="InterPro" id="IPR003661">
    <property type="entry name" value="HisK_dim/P_dom"/>
</dbReference>
<dbReference type="PANTHER" id="PTHR45528">
    <property type="entry name" value="SENSOR HISTIDINE KINASE CPXA"/>
    <property type="match status" value="1"/>
</dbReference>
<dbReference type="PROSITE" id="PS50109">
    <property type="entry name" value="HIS_KIN"/>
    <property type="match status" value="1"/>
</dbReference>
<evidence type="ECO:0000259" key="14">
    <source>
        <dbReference type="PROSITE" id="PS50109"/>
    </source>
</evidence>
<proteinExistence type="predicted"/>
<evidence type="ECO:0000313" key="15">
    <source>
        <dbReference type="EMBL" id="HIZ66743.1"/>
    </source>
</evidence>
<evidence type="ECO:0000256" key="7">
    <source>
        <dbReference type="ARBA" id="ARBA00022692"/>
    </source>
</evidence>
<dbReference type="InterPro" id="IPR008358">
    <property type="entry name" value="Sig_transdc_His_kin/Pase_MprB"/>
</dbReference>
<dbReference type="SUPFAM" id="SSF47384">
    <property type="entry name" value="Homodimeric domain of signal transducing histidine kinase"/>
    <property type="match status" value="1"/>
</dbReference>
<dbReference type="GO" id="GO:0005886">
    <property type="term" value="C:plasma membrane"/>
    <property type="evidence" value="ECO:0007669"/>
    <property type="project" value="UniProtKB-SubCell"/>
</dbReference>
<keyword evidence="9 15" id="KW-0418">Kinase</keyword>
<keyword evidence="13" id="KW-0472">Membrane</keyword>
<evidence type="ECO:0000256" key="4">
    <source>
        <dbReference type="ARBA" id="ARBA00022475"/>
    </source>
</evidence>
<dbReference type="GO" id="GO:0005524">
    <property type="term" value="F:ATP binding"/>
    <property type="evidence" value="ECO:0007669"/>
    <property type="project" value="UniProtKB-KW"/>
</dbReference>
<evidence type="ECO:0000256" key="12">
    <source>
        <dbReference type="ARBA" id="ARBA00023012"/>
    </source>
</evidence>
<dbReference type="InterPro" id="IPR003594">
    <property type="entry name" value="HATPase_dom"/>
</dbReference>
<dbReference type="EMBL" id="DXBG01000299">
    <property type="protein sequence ID" value="HIZ66743.1"/>
    <property type="molecule type" value="Genomic_DNA"/>
</dbReference>
<evidence type="ECO:0000256" key="9">
    <source>
        <dbReference type="ARBA" id="ARBA00022777"/>
    </source>
</evidence>
<evidence type="ECO:0000256" key="3">
    <source>
        <dbReference type="ARBA" id="ARBA00012438"/>
    </source>
</evidence>
<reference evidence="15" key="1">
    <citation type="journal article" date="2021" name="PeerJ">
        <title>Extensive microbial diversity within the chicken gut microbiome revealed by metagenomics and culture.</title>
        <authorList>
            <person name="Gilroy R."/>
            <person name="Ravi A."/>
            <person name="Getino M."/>
            <person name="Pursley I."/>
            <person name="Horton D.L."/>
            <person name="Alikhan N.F."/>
            <person name="Baker D."/>
            <person name="Gharbi K."/>
            <person name="Hall N."/>
            <person name="Watson M."/>
            <person name="Adriaenssens E.M."/>
            <person name="Foster-Nyarko E."/>
            <person name="Jarju S."/>
            <person name="Secka A."/>
            <person name="Antonio M."/>
            <person name="Oren A."/>
            <person name="Chaudhuri R.R."/>
            <person name="La Ragione R."/>
            <person name="Hildebrand F."/>
            <person name="Pallen M.J."/>
        </authorList>
    </citation>
    <scope>NUCLEOTIDE SEQUENCE</scope>
    <source>
        <strain evidence="15">1068</strain>
    </source>
</reference>
<reference evidence="15" key="2">
    <citation type="submission" date="2021-04" db="EMBL/GenBank/DDBJ databases">
        <authorList>
            <person name="Gilroy R."/>
        </authorList>
    </citation>
    <scope>NUCLEOTIDE SEQUENCE</scope>
    <source>
        <strain evidence="15">1068</strain>
    </source>
</reference>
<evidence type="ECO:0000256" key="2">
    <source>
        <dbReference type="ARBA" id="ARBA00004651"/>
    </source>
</evidence>
<dbReference type="Gene3D" id="3.30.565.10">
    <property type="entry name" value="Histidine kinase-like ATPase, C-terminal domain"/>
    <property type="match status" value="1"/>
</dbReference>
<dbReference type="EC" id="2.7.13.3" evidence="3"/>
<keyword evidence="7" id="KW-0812">Transmembrane</keyword>
<dbReference type="InterPro" id="IPR005467">
    <property type="entry name" value="His_kinase_dom"/>
</dbReference>
<dbReference type="InterPro" id="IPR050398">
    <property type="entry name" value="HssS/ArlS-like"/>
</dbReference>
<dbReference type="CDD" id="cd00075">
    <property type="entry name" value="HATPase"/>
    <property type="match status" value="1"/>
</dbReference>
<comment type="subcellular location">
    <subcellularLocation>
        <location evidence="2">Cell membrane</location>
        <topology evidence="2">Multi-pass membrane protein</topology>
    </subcellularLocation>
</comment>
<keyword evidence="12" id="KW-0902">Two-component regulatory system</keyword>
<feature type="domain" description="Histidine kinase" evidence="14">
    <location>
        <begin position="87"/>
        <end position="296"/>
    </location>
</feature>
<keyword evidence="6" id="KW-0808">Transferase</keyword>
<keyword evidence="8" id="KW-0547">Nucleotide-binding</keyword>
<dbReference type="Pfam" id="PF02518">
    <property type="entry name" value="HATPase_c"/>
    <property type="match status" value="1"/>
</dbReference>